<dbReference type="InterPro" id="IPR011335">
    <property type="entry name" value="Restrct_endonuc-II-like"/>
</dbReference>
<dbReference type="SUPFAM" id="SSF52980">
    <property type="entry name" value="Restriction endonuclease-like"/>
    <property type="match status" value="1"/>
</dbReference>
<dbReference type="Pfam" id="PF05685">
    <property type="entry name" value="Uma2"/>
    <property type="match status" value="1"/>
</dbReference>
<evidence type="ECO:0000259" key="2">
    <source>
        <dbReference type="Pfam" id="PF05685"/>
    </source>
</evidence>
<dbReference type="AlphaFoldDB" id="A0A250KXM1"/>
<proteinExistence type="predicted"/>
<dbReference type="EMBL" id="AP017928">
    <property type="protein sequence ID" value="BBA35721.1"/>
    <property type="molecule type" value="Genomic_DNA"/>
</dbReference>
<gene>
    <name evidence="3" type="ORF">sS8_3784</name>
</gene>
<feature type="domain" description="Putative restriction endonuclease" evidence="2">
    <location>
        <begin position="16"/>
        <end position="134"/>
    </location>
</feature>
<dbReference type="InterPro" id="IPR012296">
    <property type="entry name" value="Nuclease_put_TT1808"/>
</dbReference>
<reference evidence="3 4" key="1">
    <citation type="submission" date="2016-12" db="EMBL/GenBank/DDBJ databases">
        <title>Genome sequencing of Methylocaldum marinum.</title>
        <authorList>
            <person name="Takeuchi M."/>
            <person name="Kamagata Y."/>
            <person name="Hiraoka S."/>
            <person name="Oshima K."/>
            <person name="Hattori M."/>
            <person name="Iwasaki W."/>
        </authorList>
    </citation>
    <scope>NUCLEOTIDE SEQUENCE [LARGE SCALE GENOMIC DNA]</scope>
    <source>
        <strain evidence="3 4">S8</strain>
    </source>
</reference>
<feature type="region of interest" description="Disordered" evidence="1">
    <location>
        <begin position="138"/>
        <end position="162"/>
    </location>
</feature>
<dbReference type="OrthoDB" id="5568181at2"/>
<dbReference type="PANTHER" id="PTHR34107">
    <property type="entry name" value="SLL0198 PROTEIN-RELATED"/>
    <property type="match status" value="1"/>
</dbReference>
<dbReference type="RefSeq" id="WP_119631020.1">
    <property type="nucleotide sequence ID" value="NZ_AP017928.1"/>
</dbReference>
<dbReference type="KEGG" id="mmai:sS8_3784"/>
<feature type="compositionally biased region" description="Basic and acidic residues" evidence="1">
    <location>
        <begin position="139"/>
        <end position="162"/>
    </location>
</feature>
<evidence type="ECO:0000256" key="1">
    <source>
        <dbReference type="SAM" id="MobiDB-lite"/>
    </source>
</evidence>
<dbReference type="Proteomes" id="UP000266313">
    <property type="component" value="Chromosome"/>
</dbReference>
<name>A0A250KXM1_9GAMM</name>
<evidence type="ECO:0000313" key="4">
    <source>
        <dbReference type="Proteomes" id="UP000266313"/>
    </source>
</evidence>
<dbReference type="InterPro" id="IPR008538">
    <property type="entry name" value="Uma2"/>
</dbReference>
<accession>A0A250KXM1</accession>
<dbReference type="CDD" id="cd06260">
    <property type="entry name" value="DUF820-like"/>
    <property type="match status" value="1"/>
</dbReference>
<dbReference type="PANTHER" id="PTHR34107:SF4">
    <property type="entry name" value="SLL1222 PROTEIN"/>
    <property type="match status" value="1"/>
</dbReference>
<dbReference type="Gene3D" id="3.90.1570.10">
    <property type="entry name" value="tt1808, chain A"/>
    <property type="match status" value="1"/>
</dbReference>
<sequence length="162" mass="18458">MKWADVIADKSLRNLPYKIELDRYGNILMSPAGNRRGRLQVRIASLLERSLGNEAISECSIDTPEGVKVADAAWCSPEFLHRHGYETPYPSAPEICVEIRSPSHSEEETRFKVGLYFEQGAKEVWIVLETGSVRFCGPEGERSESIFRVDPRPELRHGRQER</sequence>
<evidence type="ECO:0000313" key="3">
    <source>
        <dbReference type="EMBL" id="BBA35721.1"/>
    </source>
</evidence>
<keyword evidence="4" id="KW-1185">Reference proteome</keyword>
<organism evidence="3 4">
    <name type="scientific">Methylocaldum marinum</name>
    <dbReference type="NCBI Taxonomy" id="1432792"/>
    <lineage>
        <taxon>Bacteria</taxon>
        <taxon>Pseudomonadati</taxon>
        <taxon>Pseudomonadota</taxon>
        <taxon>Gammaproteobacteria</taxon>
        <taxon>Methylococcales</taxon>
        <taxon>Methylococcaceae</taxon>
        <taxon>Methylocaldum</taxon>
    </lineage>
</organism>
<protein>
    <recommendedName>
        <fullName evidence="2">Putative restriction endonuclease domain-containing protein</fullName>
    </recommendedName>
</protein>